<feature type="region of interest" description="Disordered" evidence="1">
    <location>
        <begin position="125"/>
        <end position="148"/>
    </location>
</feature>
<dbReference type="GeneID" id="300576910"/>
<organism evidence="2 3">
    <name type="scientific">Trichoderma ghanense</name>
    <dbReference type="NCBI Taxonomy" id="65468"/>
    <lineage>
        <taxon>Eukaryota</taxon>
        <taxon>Fungi</taxon>
        <taxon>Dikarya</taxon>
        <taxon>Ascomycota</taxon>
        <taxon>Pezizomycotina</taxon>
        <taxon>Sordariomycetes</taxon>
        <taxon>Hypocreomycetidae</taxon>
        <taxon>Hypocreales</taxon>
        <taxon>Hypocreaceae</taxon>
        <taxon>Trichoderma</taxon>
    </lineage>
</organism>
<reference evidence="2 3" key="1">
    <citation type="submission" date="2018-01" db="EMBL/GenBank/DDBJ databases">
        <title>Genome characterization of the sugarcane-associated fungus Trichoderma ghanense CCMA-1212 and their application in lignocelulose bioconversion.</title>
        <authorList>
            <person name="Steindorff A.S."/>
            <person name="Mendes T.D."/>
            <person name="Vilela E.S.D."/>
            <person name="Rodrigues D.S."/>
            <person name="Formighieri E.F."/>
            <person name="Melo I.S."/>
            <person name="Favaro L.C.L."/>
        </authorList>
    </citation>
    <scope>NUCLEOTIDE SEQUENCE [LARGE SCALE GENOMIC DNA]</scope>
    <source>
        <strain evidence="2 3">CCMA-1212</strain>
    </source>
</reference>
<proteinExistence type="predicted"/>
<feature type="compositionally biased region" description="Polar residues" evidence="1">
    <location>
        <begin position="30"/>
        <end position="46"/>
    </location>
</feature>
<keyword evidence="3" id="KW-1185">Reference proteome</keyword>
<dbReference type="RefSeq" id="XP_073559122.1">
    <property type="nucleotide sequence ID" value="XM_073702460.1"/>
</dbReference>
<evidence type="ECO:0000313" key="2">
    <source>
        <dbReference type="EMBL" id="TFB02921.1"/>
    </source>
</evidence>
<feature type="compositionally biased region" description="Polar residues" evidence="1">
    <location>
        <begin position="7"/>
        <end position="21"/>
    </location>
</feature>
<evidence type="ECO:0000313" key="3">
    <source>
        <dbReference type="Proteomes" id="UP001642720"/>
    </source>
</evidence>
<dbReference type="EMBL" id="PPTA01000006">
    <property type="protein sequence ID" value="TFB02921.1"/>
    <property type="molecule type" value="Genomic_DNA"/>
</dbReference>
<evidence type="ECO:0000256" key="1">
    <source>
        <dbReference type="SAM" id="MobiDB-lite"/>
    </source>
</evidence>
<comment type="caution">
    <text evidence="2">The sequence shown here is derived from an EMBL/GenBank/DDBJ whole genome shotgun (WGS) entry which is preliminary data.</text>
</comment>
<feature type="compositionally biased region" description="Basic and acidic residues" evidence="1">
    <location>
        <begin position="66"/>
        <end position="75"/>
    </location>
</feature>
<feature type="region of interest" description="Disordered" evidence="1">
    <location>
        <begin position="1"/>
        <end position="75"/>
    </location>
</feature>
<sequence length="168" mass="18650">MAESKNNRPSNEADSTDQRSSMMADIQRESFAQPSTARDQTISRPSVKQPDQELQDEEYLEGSFNIDERRKRFDENSCTVEDKEISDLFKKGLLDDGSTGPLKGDFTLNHLPQLSGDEACSIQWTTSNKKKQKQKTSTTTGNGTGLSDDELASVLQACPDLEGFIANH</sequence>
<dbReference type="Proteomes" id="UP001642720">
    <property type="component" value="Unassembled WGS sequence"/>
</dbReference>
<accession>A0ABY2H582</accession>
<protein>
    <submittedName>
        <fullName evidence="2">Uncharacterized protein</fullName>
    </submittedName>
</protein>
<name>A0ABY2H582_9HYPO</name>
<gene>
    <name evidence="2" type="ORF">CCMA1212_005189</name>
</gene>